<dbReference type="AlphaFoldDB" id="A0A317SI43"/>
<comment type="caution">
    <text evidence="2">The sequence shown here is derived from an EMBL/GenBank/DDBJ whole genome shotgun (WGS) entry which is preliminary data.</text>
</comment>
<keyword evidence="1" id="KW-0175">Coiled coil</keyword>
<reference evidence="2 3" key="1">
    <citation type="submission" date="2018-03" db="EMBL/GenBank/DDBJ databases">
        <title>Genomes of Pezizomycetes fungi and the evolution of truffles.</title>
        <authorList>
            <person name="Murat C."/>
            <person name="Payen T."/>
            <person name="Noel B."/>
            <person name="Kuo A."/>
            <person name="Martin F.M."/>
        </authorList>
    </citation>
    <scope>NUCLEOTIDE SEQUENCE [LARGE SCALE GENOMIC DNA]</scope>
    <source>
        <strain evidence="2">091103-1</strain>
    </source>
</reference>
<sequence>MVGCEAVGCAVHGGEEDFLIEEGNLTVTAPHFGPVKTTWHLAKEDGRARDSVVDNRAMEVKLAGEKGEVEVAGESVAVAEAKVAVVEKKIAVVEEKMAVVVEKVVVAEKRVVSAMKEKEVAENSGAVAEERLASAMREKKEARLKVAAVERKVELAVRNRMEAVVVAVEMTVMIGELRQEMERTRKEFTGNKRIAKELDDLPRVGETGENSGVVGRKGILVALGKVVVVEGTKKKRRSMGK</sequence>
<evidence type="ECO:0000313" key="3">
    <source>
        <dbReference type="Proteomes" id="UP000246991"/>
    </source>
</evidence>
<name>A0A317SI43_9PEZI</name>
<accession>A0A317SI43</accession>
<evidence type="ECO:0000313" key="2">
    <source>
        <dbReference type="EMBL" id="PWW73417.1"/>
    </source>
</evidence>
<evidence type="ECO:0000256" key="1">
    <source>
        <dbReference type="SAM" id="Coils"/>
    </source>
</evidence>
<gene>
    <name evidence="2" type="ORF">C7212DRAFT_347567</name>
</gene>
<dbReference type="Proteomes" id="UP000246991">
    <property type="component" value="Unassembled WGS sequence"/>
</dbReference>
<protein>
    <submittedName>
        <fullName evidence="2">Uncharacterized protein</fullName>
    </submittedName>
</protein>
<dbReference type="EMBL" id="PYWC01000080">
    <property type="protein sequence ID" value="PWW73417.1"/>
    <property type="molecule type" value="Genomic_DNA"/>
</dbReference>
<feature type="coiled-coil region" evidence="1">
    <location>
        <begin position="132"/>
        <end position="187"/>
    </location>
</feature>
<proteinExistence type="predicted"/>
<organism evidence="2 3">
    <name type="scientific">Tuber magnatum</name>
    <name type="common">white Piedmont truffle</name>
    <dbReference type="NCBI Taxonomy" id="42249"/>
    <lineage>
        <taxon>Eukaryota</taxon>
        <taxon>Fungi</taxon>
        <taxon>Dikarya</taxon>
        <taxon>Ascomycota</taxon>
        <taxon>Pezizomycotina</taxon>
        <taxon>Pezizomycetes</taxon>
        <taxon>Pezizales</taxon>
        <taxon>Tuberaceae</taxon>
        <taxon>Tuber</taxon>
    </lineage>
</organism>
<keyword evidence="3" id="KW-1185">Reference proteome</keyword>